<dbReference type="InterPro" id="IPR052715">
    <property type="entry name" value="RAYT_transposase"/>
</dbReference>
<dbReference type="PANTHER" id="PTHR36966">
    <property type="entry name" value="REP-ASSOCIATED TYROSINE TRANSPOSASE"/>
    <property type="match status" value="1"/>
</dbReference>
<reference evidence="1 2" key="1">
    <citation type="journal article" date="2016" name="Nat. Commun.">
        <title>Thousands of microbial genomes shed light on interconnected biogeochemical processes in an aquifer system.</title>
        <authorList>
            <person name="Anantharaman K."/>
            <person name="Brown C.T."/>
            <person name="Hug L.A."/>
            <person name="Sharon I."/>
            <person name="Castelle C.J."/>
            <person name="Probst A.J."/>
            <person name="Thomas B.C."/>
            <person name="Singh A."/>
            <person name="Wilkins M.J."/>
            <person name="Karaoz U."/>
            <person name="Brodie E.L."/>
            <person name="Williams K.H."/>
            <person name="Hubbard S.S."/>
            <person name="Banfield J.F."/>
        </authorList>
    </citation>
    <scope>NUCLEOTIDE SEQUENCE [LARGE SCALE GENOMIC DNA]</scope>
</reference>
<dbReference type="GO" id="GO:0004803">
    <property type="term" value="F:transposase activity"/>
    <property type="evidence" value="ECO:0007669"/>
    <property type="project" value="InterPro"/>
</dbReference>
<dbReference type="EMBL" id="MGEM01000026">
    <property type="protein sequence ID" value="OGL84405.1"/>
    <property type="molecule type" value="Genomic_DNA"/>
</dbReference>
<dbReference type="GO" id="GO:0006313">
    <property type="term" value="P:DNA transposition"/>
    <property type="evidence" value="ECO:0007669"/>
    <property type="project" value="InterPro"/>
</dbReference>
<accession>A0A1F7V1L5</accession>
<dbReference type="Proteomes" id="UP000177704">
    <property type="component" value="Unassembled WGS sequence"/>
</dbReference>
<dbReference type="Pfam" id="PF03683">
    <property type="entry name" value="UPF0175"/>
    <property type="match status" value="1"/>
</dbReference>
<dbReference type="SUPFAM" id="SSF143422">
    <property type="entry name" value="Transposase IS200-like"/>
    <property type="match status" value="1"/>
</dbReference>
<evidence type="ECO:0000313" key="1">
    <source>
        <dbReference type="EMBL" id="OGL84405.1"/>
    </source>
</evidence>
<dbReference type="InterPro" id="IPR036515">
    <property type="entry name" value="Transposase_17_sf"/>
</dbReference>
<sequence length="286" mass="32702">MRQKQRESIRLPGYDYSQYGWYFVTICTKDREELFGVCKEGKTVLNPLGLVVEHAWHDILKQFPSVQADEFVVTPNHVYGIIVIGDDRRGAINRARTNGGITRNYNPMGTRSLGEIVRWSKGRCAFEIRRRMGMADFQWQRNYTSASSAMTGNWNTSARIFKIIRVIGIWTKRIRGLYDNLTAARGAAYNSRDMPNTVTASPKMVSLRVDVPEDVYAALRDEADDIAGYLRKQVALNKYREGKISMGKAAEIAGMPLVDFLHLMGQHKLSPFRFTPEEWEEEVKPL</sequence>
<dbReference type="GO" id="GO:0043565">
    <property type="term" value="F:sequence-specific DNA binding"/>
    <property type="evidence" value="ECO:0007669"/>
    <property type="project" value="TreeGrafter"/>
</dbReference>
<evidence type="ECO:0000313" key="2">
    <source>
        <dbReference type="Proteomes" id="UP000177704"/>
    </source>
</evidence>
<dbReference type="InterPro" id="IPR005368">
    <property type="entry name" value="UPF0175"/>
</dbReference>
<protein>
    <recommendedName>
        <fullName evidence="3">Transposase IS200-like domain-containing protein</fullName>
    </recommendedName>
</protein>
<name>A0A1F7V1L5_9BACT</name>
<comment type="caution">
    <text evidence="1">The sequence shown here is derived from an EMBL/GenBank/DDBJ whole genome shotgun (WGS) entry which is preliminary data.</text>
</comment>
<organism evidence="1 2">
    <name type="scientific">Candidatus Uhrbacteria bacterium RIFCSPLOWO2_01_FULL_55_36</name>
    <dbReference type="NCBI Taxonomy" id="1802404"/>
    <lineage>
        <taxon>Bacteria</taxon>
        <taxon>Candidatus Uhriibacteriota</taxon>
    </lineage>
</organism>
<dbReference type="AlphaFoldDB" id="A0A1F7V1L5"/>
<proteinExistence type="predicted"/>
<dbReference type="Gene3D" id="3.30.70.1290">
    <property type="entry name" value="Transposase IS200-like"/>
    <property type="match status" value="1"/>
</dbReference>
<dbReference type="PANTHER" id="PTHR36966:SF1">
    <property type="entry name" value="REP-ASSOCIATED TYROSINE TRANSPOSASE"/>
    <property type="match status" value="1"/>
</dbReference>
<gene>
    <name evidence="1" type="ORF">A3B36_02280</name>
</gene>
<evidence type="ECO:0008006" key="3">
    <source>
        <dbReference type="Google" id="ProtNLM"/>
    </source>
</evidence>